<proteinExistence type="predicted"/>
<gene>
    <name evidence="1" type="ORF">ACFQGL_23645</name>
</gene>
<dbReference type="Proteomes" id="UP001596226">
    <property type="component" value="Unassembled WGS sequence"/>
</dbReference>
<reference evidence="2" key="1">
    <citation type="journal article" date="2019" name="Int. J. Syst. Evol. Microbiol.">
        <title>The Global Catalogue of Microorganisms (GCM) 10K type strain sequencing project: providing services to taxonomists for standard genome sequencing and annotation.</title>
        <authorList>
            <consortium name="The Broad Institute Genomics Platform"/>
            <consortium name="The Broad Institute Genome Sequencing Center for Infectious Disease"/>
            <person name="Wu L."/>
            <person name="Ma J."/>
        </authorList>
    </citation>
    <scope>NUCLEOTIDE SEQUENCE [LARGE SCALE GENOMIC DNA]</scope>
    <source>
        <strain evidence="2">CGMCC 4.7144</strain>
    </source>
</reference>
<evidence type="ECO:0000313" key="2">
    <source>
        <dbReference type="Proteomes" id="UP001596226"/>
    </source>
</evidence>
<sequence>MSNDGRGPIETATAELAAWLTSAAGAPVPVGPPRTDDDTAGLTLWPMDLRPARQTRSSGAVREPYRFTVRYLLCVTGPAGLPVLDRVLTAATREGSYPVVLEAGDAALWTAFGVAPRPALLIDVPAQVDHPTPAAPPVLQPLRLRQLTMRTLAGRVVGPEDQPLAQMRVELPGMASATRTDPDGRFLIVGVPHDPEHPGPVRLRLTGRGLVLTAEVDPADHDIVIVCAPPTH</sequence>
<dbReference type="SUPFAM" id="SSF49452">
    <property type="entry name" value="Starch-binding domain-like"/>
    <property type="match status" value="1"/>
</dbReference>
<organism evidence="1 2">
    <name type="scientific">Micromonospora vulcania</name>
    <dbReference type="NCBI Taxonomy" id="1441873"/>
    <lineage>
        <taxon>Bacteria</taxon>
        <taxon>Bacillati</taxon>
        <taxon>Actinomycetota</taxon>
        <taxon>Actinomycetes</taxon>
        <taxon>Micromonosporales</taxon>
        <taxon>Micromonosporaceae</taxon>
        <taxon>Micromonospora</taxon>
    </lineage>
</organism>
<dbReference type="EMBL" id="JBHSQS010000016">
    <property type="protein sequence ID" value="MFC5926332.1"/>
    <property type="molecule type" value="Genomic_DNA"/>
</dbReference>
<evidence type="ECO:0000313" key="1">
    <source>
        <dbReference type="EMBL" id="MFC5926332.1"/>
    </source>
</evidence>
<comment type="caution">
    <text evidence="1">The sequence shown here is derived from an EMBL/GenBank/DDBJ whole genome shotgun (WGS) entry which is preliminary data.</text>
</comment>
<keyword evidence="2" id="KW-1185">Reference proteome</keyword>
<dbReference type="RefSeq" id="WP_377514552.1">
    <property type="nucleotide sequence ID" value="NZ_JBHSQS010000016.1"/>
</dbReference>
<dbReference type="InterPro" id="IPR013784">
    <property type="entry name" value="Carb-bd-like_fold"/>
</dbReference>
<accession>A0ABW1HC25</accession>
<name>A0ABW1HC25_9ACTN</name>
<protein>
    <submittedName>
        <fullName evidence="1">Carboxypeptidase regulatory-like domain-containing protein</fullName>
    </submittedName>
</protein>